<dbReference type="AlphaFoldDB" id="A0A9J6B6V8"/>
<dbReference type="EMBL" id="JACXVP010000001">
    <property type="protein sequence ID" value="KAG5632338.1"/>
    <property type="molecule type" value="Genomic_DNA"/>
</dbReference>
<protein>
    <submittedName>
        <fullName evidence="2">Uncharacterized protein</fullName>
    </submittedName>
</protein>
<keyword evidence="3" id="KW-1185">Reference proteome</keyword>
<evidence type="ECO:0000313" key="2">
    <source>
        <dbReference type="EMBL" id="KAG5632338.1"/>
    </source>
</evidence>
<dbReference type="Proteomes" id="UP000824120">
    <property type="component" value="Chromosome 1"/>
</dbReference>
<comment type="caution">
    <text evidence="2">The sequence shown here is derived from an EMBL/GenBank/DDBJ whole genome shotgun (WGS) entry which is preliminary data.</text>
</comment>
<evidence type="ECO:0000313" key="3">
    <source>
        <dbReference type="Proteomes" id="UP000824120"/>
    </source>
</evidence>
<evidence type="ECO:0000256" key="1">
    <source>
        <dbReference type="SAM" id="MobiDB-lite"/>
    </source>
</evidence>
<accession>A0A9J6B6V8</accession>
<name>A0A9J6B6V8_SOLCO</name>
<gene>
    <name evidence="2" type="ORF">H5410_004055</name>
</gene>
<sequence>MALTEGDFYDKQMTSSLKASKRGEPKKNEHHVTYTIGLTHASRTSVFIVRKRRAYFKGRIAELLYNIREGSIAKTRVVSSLAGRN</sequence>
<organism evidence="2 3">
    <name type="scientific">Solanum commersonii</name>
    <name type="common">Commerson's wild potato</name>
    <name type="synonym">Commerson's nightshade</name>
    <dbReference type="NCBI Taxonomy" id="4109"/>
    <lineage>
        <taxon>Eukaryota</taxon>
        <taxon>Viridiplantae</taxon>
        <taxon>Streptophyta</taxon>
        <taxon>Embryophyta</taxon>
        <taxon>Tracheophyta</taxon>
        <taxon>Spermatophyta</taxon>
        <taxon>Magnoliopsida</taxon>
        <taxon>eudicotyledons</taxon>
        <taxon>Gunneridae</taxon>
        <taxon>Pentapetalae</taxon>
        <taxon>asterids</taxon>
        <taxon>lamiids</taxon>
        <taxon>Solanales</taxon>
        <taxon>Solanaceae</taxon>
        <taxon>Solanoideae</taxon>
        <taxon>Solaneae</taxon>
        <taxon>Solanum</taxon>
    </lineage>
</organism>
<feature type="region of interest" description="Disordered" evidence="1">
    <location>
        <begin position="1"/>
        <end position="28"/>
    </location>
</feature>
<proteinExistence type="predicted"/>
<reference evidence="2 3" key="1">
    <citation type="submission" date="2020-09" db="EMBL/GenBank/DDBJ databases">
        <title>De no assembly of potato wild relative species, Solanum commersonii.</title>
        <authorList>
            <person name="Cho K."/>
        </authorList>
    </citation>
    <scope>NUCLEOTIDE SEQUENCE [LARGE SCALE GENOMIC DNA]</scope>
    <source>
        <strain evidence="2">LZ3.2</strain>
        <tissue evidence="2">Leaf</tissue>
    </source>
</reference>